<evidence type="ECO:0000259" key="7">
    <source>
        <dbReference type="Pfam" id="PF14322"/>
    </source>
</evidence>
<evidence type="ECO:0000313" key="8">
    <source>
        <dbReference type="EMBL" id="MDG3584630.1"/>
    </source>
</evidence>
<evidence type="ECO:0000256" key="2">
    <source>
        <dbReference type="ARBA" id="ARBA00006275"/>
    </source>
</evidence>
<keyword evidence="9" id="KW-1185">Reference proteome</keyword>
<dbReference type="RefSeq" id="WP_277898388.1">
    <property type="nucleotide sequence ID" value="NZ_JAPMUA010000001.1"/>
</dbReference>
<protein>
    <submittedName>
        <fullName evidence="8">RagB/SusD family nutrient uptake outer membrane protein</fullName>
    </submittedName>
</protein>
<keyword evidence="4" id="KW-0472">Membrane</keyword>
<reference evidence="8" key="1">
    <citation type="submission" date="2022-11" db="EMBL/GenBank/DDBJ databases">
        <title>High-quality draft genome sequence of Galbibacter sp. strain CMA-7.</title>
        <authorList>
            <person name="Wei L."/>
            <person name="Dong C."/>
            <person name="Shao Z."/>
        </authorList>
    </citation>
    <scope>NUCLEOTIDE SEQUENCE</scope>
    <source>
        <strain evidence="8">CMA-7</strain>
    </source>
</reference>
<dbReference type="SUPFAM" id="SSF48452">
    <property type="entry name" value="TPR-like"/>
    <property type="match status" value="1"/>
</dbReference>
<proteinExistence type="inferred from homology"/>
<accession>A0ABT6FN03</accession>
<evidence type="ECO:0000259" key="6">
    <source>
        <dbReference type="Pfam" id="PF07980"/>
    </source>
</evidence>
<keyword evidence="5" id="KW-0998">Cell outer membrane</keyword>
<dbReference type="InterPro" id="IPR011990">
    <property type="entry name" value="TPR-like_helical_dom_sf"/>
</dbReference>
<dbReference type="Gene3D" id="1.25.40.390">
    <property type="match status" value="1"/>
</dbReference>
<dbReference type="CDD" id="cd08977">
    <property type="entry name" value="SusD"/>
    <property type="match status" value="1"/>
</dbReference>
<evidence type="ECO:0000256" key="1">
    <source>
        <dbReference type="ARBA" id="ARBA00004442"/>
    </source>
</evidence>
<evidence type="ECO:0000256" key="3">
    <source>
        <dbReference type="ARBA" id="ARBA00022729"/>
    </source>
</evidence>
<dbReference type="Pfam" id="PF14322">
    <property type="entry name" value="SusD-like_3"/>
    <property type="match status" value="1"/>
</dbReference>
<dbReference type="Proteomes" id="UP001153642">
    <property type="component" value="Unassembled WGS sequence"/>
</dbReference>
<comment type="subcellular location">
    <subcellularLocation>
        <location evidence="1">Cell outer membrane</location>
    </subcellularLocation>
</comment>
<comment type="caution">
    <text evidence="8">The sequence shown here is derived from an EMBL/GenBank/DDBJ whole genome shotgun (WGS) entry which is preliminary data.</text>
</comment>
<feature type="domain" description="SusD-like N-terminal" evidence="7">
    <location>
        <begin position="78"/>
        <end position="216"/>
    </location>
</feature>
<dbReference type="PROSITE" id="PS51257">
    <property type="entry name" value="PROKAR_LIPOPROTEIN"/>
    <property type="match status" value="1"/>
</dbReference>
<evidence type="ECO:0000256" key="5">
    <source>
        <dbReference type="ARBA" id="ARBA00023237"/>
    </source>
</evidence>
<evidence type="ECO:0000256" key="4">
    <source>
        <dbReference type="ARBA" id="ARBA00023136"/>
    </source>
</evidence>
<organism evidence="8 9">
    <name type="scientific">Galbibacter pacificus</name>
    <dbReference type="NCBI Taxonomy" id="2996052"/>
    <lineage>
        <taxon>Bacteria</taxon>
        <taxon>Pseudomonadati</taxon>
        <taxon>Bacteroidota</taxon>
        <taxon>Flavobacteriia</taxon>
        <taxon>Flavobacteriales</taxon>
        <taxon>Flavobacteriaceae</taxon>
        <taxon>Galbibacter</taxon>
    </lineage>
</organism>
<name>A0ABT6FN03_9FLAO</name>
<dbReference type="InterPro" id="IPR012944">
    <property type="entry name" value="SusD_RagB_dom"/>
</dbReference>
<comment type="similarity">
    <text evidence="2">Belongs to the SusD family.</text>
</comment>
<sequence>MKNLKYFILITFISTSFFSCDDDFLDTVPNDRISSELFWQTDQDAVFAANAVYPFLLQDAFSFTMWDAMSDIGHVTLQWRDESLVEKGAHNSSNGKVASEWAFAYRGIQAANIFMGNVEKMTPQDPALIERLKAEVKVIRAYSYIRLAILYGDVPLVDHELTLEESRELTRTPVEQVWDFISDELTASAVKLPKVQSDKGRITKGAALALKARAMLYAGRYTEAALAAKEVMDLQVYSLNASYKDLFSYQAQNTTEIILDRQFAKNVNNNNIFNLTTPNSIWPQVNQFVPRKRAVDVYQMANGKDITDPTSGFDPYNPYINRDPRLGYTIYTLGDTLLNGTIYNPKPTSGTGDAIGSSENSTFSGFNVKKYLNPEDMAQPTNCGINIILLRYAEVLLTYAEAKIEANDIDQSVLDAINEVRQRPDVNMPPITVMGGQEELREIVRKERTVELAFEGLRYFDIRRWRVAENLTGIIRGMTYENNSGELVTIALTGFDIAFDKERDYLWPIPNDERVLNPNLTQNPGW</sequence>
<evidence type="ECO:0000313" key="9">
    <source>
        <dbReference type="Proteomes" id="UP001153642"/>
    </source>
</evidence>
<dbReference type="Pfam" id="PF07980">
    <property type="entry name" value="SusD_RagB"/>
    <property type="match status" value="1"/>
</dbReference>
<gene>
    <name evidence="8" type="ORF">OSR52_02035</name>
</gene>
<keyword evidence="3" id="KW-0732">Signal</keyword>
<dbReference type="EMBL" id="JAPMUA010000001">
    <property type="protein sequence ID" value="MDG3584630.1"/>
    <property type="molecule type" value="Genomic_DNA"/>
</dbReference>
<feature type="domain" description="RagB/SusD" evidence="6">
    <location>
        <begin position="255"/>
        <end position="526"/>
    </location>
</feature>
<dbReference type="InterPro" id="IPR033985">
    <property type="entry name" value="SusD-like_N"/>
</dbReference>